<evidence type="ECO:0000313" key="3">
    <source>
        <dbReference type="Proteomes" id="UP001623852"/>
    </source>
</evidence>
<evidence type="ECO:0000256" key="1">
    <source>
        <dbReference type="SAM" id="Phobius"/>
    </source>
</evidence>
<keyword evidence="1" id="KW-0812">Transmembrane</keyword>
<dbReference type="Proteomes" id="UP001623852">
    <property type="component" value="Chromosome"/>
</dbReference>
<accession>A0ABZ2UEQ0</accession>
<evidence type="ECO:0000313" key="2">
    <source>
        <dbReference type="EMBL" id="WYZ19376.1"/>
    </source>
</evidence>
<organism evidence="2 3">
    <name type="scientific">Flavobacterium soyae</name>
    <dbReference type="NCBI Taxonomy" id="2903098"/>
    <lineage>
        <taxon>Bacteria</taxon>
        <taxon>Pseudomonadati</taxon>
        <taxon>Bacteroidota</taxon>
        <taxon>Flavobacteriia</taxon>
        <taxon>Flavobacteriales</taxon>
        <taxon>Flavobacteriaceae</taxon>
        <taxon>Flavobacterium</taxon>
    </lineage>
</organism>
<keyword evidence="1" id="KW-0472">Membrane</keyword>
<dbReference type="EMBL" id="CP150845">
    <property type="protein sequence ID" value="WYZ19376.1"/>
    <property type="molecule type" value="Genomic_DNA"/>
</dbReference>
<gene>
    <name evidence="2" type="ORF">AABD74_19675</name>
</gene>
<keyword evidence="3" id="KW-1185">Reference proteome</keyword>
<feature type="transmembrane region" description="Helical" evidence="1">
    <location>
        <begin position="5"/>
        <end position="24"/>
    </location>
</feature>
<sequence length="137" mass="15580">MLQKIVLLILLLVIGIVFYFSWLPDPGLRSESYLPKWLLNWSNHYYNLRTAVPFLAVGFLLEAYEQKSSNEINQIKNLNFIQNIGIAAIIVCIAEGGQFIVQKRNPDLMDVFYGIIGSLAGGLFYNLLKKLKNAKQT</sequence>
<feature type="transmembrane region" description="Helical" evidence="1">
    <location>
        <begin position="44"/>
        <end position="64"/>
    </location>
</feature>
<dbReference type="RefSeq" id="WP_232682252.1">
    <property type="nucleotide sequence ID" value="NZ_CP150845.1"/>
</dbReference>
<feature type="transmembrane region" description="Helical" evidence="1">
    <location>
        <begin position="111"/>
        <end position="128"/>
    </location>
</feature>
<feature type="transmembrane region" description="Helical" evidence="1">
    <location>
        <begin position="80"/>
        <end position="99"/>
    </location>
</feature>
<proteinExistence type="predicted"/>
<keyword evidence="1" id="KW-1133">Transmembrane helix</keyword>
<reference evidence="2 3" key="1">
    <citation type="submission" date="2024-03" db="EMBL/GenBank/DDBJ databases">
        <title>Flavobacterium soyae.</title>
        <authorList>
            <person name="Zheng W."/>
        </authorList>
    </citation>
    <scope>NUCLEOTIDE SEQUENCE [LARGE SCALE GENOMIC DNA]</scope>
    <source>
        <strain evidence="2 3">55</strain>
    </source>
</reference>
<protein>
    <submittedName>
        <fullName evidence="2">VanZ family protein</fullName>
    </submittedName>
</protein>
<name>A0ABZ2UEQ0_9FLAO</name>